<keyword evidence="3" id="KW-0804">Transcription</keyword>
<dbReference type="Gene3D" id="6.10.140.1740">
    <property type="match status" value="1"/>
</dbReference>
<evidence type="ECO:0000256" key="4">
    <source>
        <dbReference type="ARBA" id="ARBA00023242"/>
    </source>
</evidence>
<sequence>MANSIHVMTYLEKYVELSSSLPVELQRVVVTIKDLDERLSALKKETDAKVEKCLAMPSASSRQASAGDMDAINAARREIERAHADINQLSTEKVRLAGIAMEMIQFNIAKLDKELAPFSEEMKRLEGAGFEDEFGVEGMEGMDAVTMAFAMGEGGGFDDGAPGVPAQLHRAPSHKKSHKKKIPVNAPPQPGERVAANVGEVTAGEGAQEWIVAVVVQYIAEERAYEVMDADEDDPEGGGHVYHLPEHLVIPMPRSASARDGQVNLSRGTTVLAVYPATTTFYRAVVVQQAQKINGEFGEFLLEFEDDGDADGLPQRPVPFMHVVRHPSGL</sequence>
<dbReference type="SMART" id="SM01408">
    <property type="entry name" value="ING"/>
    <property type="match status" value="1"/>
</dbReference>
<proteinExistence type="predicted"/>
<dbReference type="InterPro" id="IPR047287">
    <property type="entry name" value="Tudor_SGF29_rpt2"/>
</dbReference>
<dbReference type="GO" id="GO:0000124">
    <property type="term" value="C:SAGA complex"/>
    <property type="evidence" value="ECO:0007669"/>
    <property type="project" value="InterPro"/>
</dbReference>
<evidence type="ECO:0000313" key="8">
    <source>
        <dbReference type="EMBL" id="CAD8232717.1"/>
    </source>
</evidence>
<gene>
    <name evidence="8" type="ORF">MPUS1402_LOCUS3424</name>
</gene>
<dbReference type="EMBL" id="HBDY01004526">
    <property type="protein sequence ID" value="CAD8232717.1"/>
    <property type="molecule type" value="Transcribed_RNA"/>
</dbReference>
<comment type="subcellular location">
    <subcellularLocation>
        <location evidence="1">Nucleus</location>
    </subcellularLocation>
</comment>
<organism evidence="8">
    <name type="scientific">Micromonas pusilla</name>
    <name type="common">Picoplanktonic green alga</name>
    <name type="synonym">Chromulina pusilla</name>
    <dbReference type="NCBI Taxonomy" id="38833"/>
    <lineage>
        <taxon>Eukaryota</taxon>
        <taxon>Viridiplantae</taxon>
        <taxon>Chlorophyta</taxon>
        <taxon>Mamiellophyceae</taxon>
        <taxon>Mamiellales</taxon>
        <taxon>Mamiellaceae</taxon>
        <taxon>Micromonas</taxon>
    </lineage>
</organism>
<dbReference type="InterPro" id="IPR010750">
    <property type="entry name" value="SGF29_tudor-like_dom"/>
</dbReference>
<keyword evidence="2" id="KW-0805">Transcription regulation</keyword>
<evidence type="ECO:0000256" key="2">
    <source>
        <dbReference type="ARBA" id="ARBA00023015"/>
    </source>
</evidence>
<feature type="coiled-coil region" evidence="5">
    <location>
        <begin position="25"/>
        <end position="92"/>
    </location>
</feature>
<name>A0A7R9TDR9_MICPS</name>
<keyword evidence="5" id="KW-0175">Coiled coil</keyword>
<dbReference type="InterPro" id="IPR024610">
    <property type="entry name" value="ING_N_histone-binding"/>
</dbReference>
<keyword evidence="4" id="KW-0539">Nucleus</keyword>
<dbReference type="PANTHER" id="PTHR21539:SF0">
    <property type="entry name" value="SAGA-ASSOCIATED FACTOR 29"/>
    <property type="match status" value="1"/>
</dbReference>
<reference evidence="8" key="1">
    <citation type="submission" date="2021-01" db="EMBL/GenBank/DDBJ databases">
        <authorList>
            <person name="Corre E."/>
            <person name="Pelletier E."/>
            <person name="Niang G."/>
            <person name="Scheremetjew M."/>
            <person name="Finn R."/>
            <person name="Kale V."/>
            <person name="Holt S."/>
            <person name="Cochrane G."/>
            <person name="Meng A."/>
            <person name="Brown T."/>
            <person name="Cohen L."/>
        </authorList>
    </citation>
    <scope>NUCLEOTIDE SEQUENCE</scope>
    <source>
        <strain evidence="8">RCC1614</strain>
    </source>
</reference>
<evidence type="ECO:0000256" key="6">
    <source>
        <dbReference type="SAM" id="MobiDB-lite"/>
    </source>
</evidence>
<feature type="region of interest" description="Disordered" evidence="6">
    <location>
        <begin position="167"/>
        <end position="191"/>
    </location>
</feature>
<dbReference type="Pfam" id="PF07039">
    <property type="entry name" value="SGF29_Tudor"/>
    <property type="match status" value="1"/>
</dbReference>
<dbReference type="CDD" id="cd20394">
    <property type="entry name" value="Tudor_SGF29_rpt2"/>
    <property type="match status" value="1"/>
</dbReference>
<evidence type="ECO:0000256" key="5">
    <source>
        <dbReference type="SAM" id="Coils"/>
    </source>
</evidence>
<feature type="domain" description="SGF29 C-terminal" evidence="7">
    <location>
        <begin position="184"/>
        <end position="330"/>
    </location>
</feature>
<dbReference type="InterPro" id="IPR047288">
    <property type="entry name" value="Tudor_SGF29_rpt1"/>
</dbReference>
<dbReference type="CDD" id="cd20393">
    <property type="entry name" value="Tudor_SGF29_rpt1"/>
    <property type="match status" value="1"/>
</dbReference>
<dbReference type="InterPro" id="IPR037802">
    <property type="entry name" value="SGF29"/>
</dbReference>
<dbReference type="AlphaFoldDB" id="A0A7R9TDR9"/>
<accession>A0A7R9TDR9</accession>
<dbReference type="GO" id="GO:0005634">
    <property type="term" value="C:nucleus"/>
    <property type="evidence" value="ECO:0007669"/>
    <property type="project" value="UniProtKB-SubCell"/>
</dbReference>
<dbReference type="CDD" id="cd17015">
    <property type="entry name" value="ING_plant"/>
    <property type="match status" value="1"/>
</dbReference>
<dbReference type="Pfam" id="PF12998">
    <property type="entry name" value="ING"/>
    <property type="match status" value="1"/>
</dbReference>
<feature type="compositionally biased region" description="Basic residues" evidence="6">
    <location>
        <begin position="171"/>
        <end position="182"/>
    </location>
</feature>
<evidence type="ECO:0000256" key="3">
    <source>
        <dbReference type="ARBA" id="ARBA00023163"/>
    </source>
</evidence>
<protein>
    <recommendedName>
        <fullName evidence="7">SGF29 C-terminal domain-containing protein</fullName>
    </recommendedName>
</protein>
<evidence type="ECO:0000256" key="1">
    <source>
        <dbReference type="ARBA" id="ARBA00004123"/>
    </source>
</evidence>
<evidence type="ECO:0000259" key="7">
    <source>
        <dbReference type="PROSITE" id="PS51518"/>
    </source>
</evidence>
<dbReference type="PANTHER" id="PTHR21539">
    <property type="entry name" value="SAGA-ASSOCIATED FACTOR 29"/>
    <property type="match status" value="1"/>
</dbReference>
<dbReference type="PROSITE" id="PS51518">
    <property type="entry name" value="SGF29_C"/>
    <property type="match status" value="1"/>
</dbReference>
<dbReference type="Gene3D" id="2.30.30.140">
    <property type="match status" value="2"/>
</dbReference>